<dbReference type="AlphaFoldDB" id="A0AAE8SSL9"/>
<accession>A0AAE8SSL9</accession>
<comment type="caution">
    <text evidence="2">The sequence shown here is derived from an EMBL/GenBank/DDBJ whole genome shotgun (WGS) entry which is preliminary data.</text>
</comment>
<feature type="region of interest" description="Disordered" evidence="1">
    <location>
        <begin position="816"/>
        <end position="888"/>
    </location>
</feature>
<feature type="compositionally biased region" description="Polar residues" evidence="1">
    <location>
        <begin position="816"/>
        <end position="831"/>
    </location>
</feature>
<protein>
    <submittedName>
        <fullName evidence="2">Uncharacterized protein</fullName>
    </submittedName>
</protein>
<feature type="compositionally biased region" description="Basic and acidic residues" evidence="1">
    <location>
        <begin position="1"/>
        <end position="17"/>
    </location>
</feature>
<feature type="region of interest" description="Disordered" evidence="1">
    <location>
        <begin position="226"/>
        <end position="246"/>
    </location>
</feature>
<gene>
    <name evidence="2" type="ORF">DNG_02489</name>
</gene>
<dbReference type="EMBL" id="ONZQ02000003">
    <property type="protein sequence ID" value="SPN99637.1"/>
    <property type="molecule type" value="Genomic_DNA"/>
</dbReference>
<feature type="region of interest" description="Disordered" evidence="1">
    <location>
        <begin position="1"/>
        <end position="43"/>
    </location>
</feature>
<reference evidence="2" key="1">
    <citation type="submission" date="2018-03" db="EMBL/GenBank/DDBJ databases">
        <authorList>
            <person name="Guldener U."/>
        </authorList>
    </citation>
    <scope>NUCLEOTIDE SEQUENCE</scope>
</reference>
<organism evidence="2 3">
    <name type="scientific">Cephalotrichum gorgonifer</name>
    <dbReference type="NCBI Taxonomy" id="2041049"/>
    <lineage>
        <taxon>Eukaryota</taxon>
        <taxon>Fungi</taxon>
        <taxon>Dikarya</taxon>
        <taxon>Ascomycota</taxon>
        <taxon>Pezizomycotina</taxon>
        <taxon>Sordariomycetes</taxon>
        <taxon>Hypocreomycetidae</taxon>
        <taxon>Microascales</taxon>
        <taxon>Microascaceae</taxon>
        <taxon>Cephalotrichum</taxon>
    </lineage>
</organism>
<feature type="compositionally biased region" description="Low complexity" evidence="1">
    <location>
        <begin position="832"/>
        <end position="855"/>
    </location>
</feature>
<feature type="compositionally biased region" description="Low complexity" evidence="1">
    <location>
        <begin position="299"/>
        <end position="331"/>
    </location>
</feature>
<evidence type="ECO:0000313" key="3">
    <source>
        <dbReference type="Proteomes" id="UP001187682"/>
    </source>
</evidence>
<feature type="compositionally biased region" description="Low complexity" evidence="1">
    <location>
        <begin position="28"/>
        <end position="39"/>
    </location>
</feature>
<feature type="compositionally biased region" description="Basic and acidic residues" evidence="1">
    <location>
        <begin position="278"/>
        <end position="288"/>
    </location>
</feature>
<keyword evidence="3" id="KW-1185">Reference proteome</keyword>
<feature type="compositionally biased region" description="Basic and acidic residues" evidence="1">
    <location>
        <begin position="877"/>
        <end position="888"/>
    </location>
</feature>
<evidence type="ECO:0000256" key="1">
    <source>
        <dbReference type="SAM" id="MobiDB-lite"/>
    </source>
</evidence>
<feature type="compositionally biased region" description="Polar residues" evidence="1">
    <location>
        <begin position="856"/>
        <end position="875"/>
    </location>
</feature>
<proteinExistence type="predicted"/>
<feature type="region of interest" description="Disordered" evidence="1">
    <location>
        <begin position="275"/>
        <end position="335"/>
    </location>
</feature>
<evidence type="ECO:0000313" key="2">
    <source>
        <dbReference type="EMBL" id="SPN99637.1"/>
    </source>
</evidence>
<name>A0AAE8SSL9_9PEZI</name>
<sequence>MDPEKRRQSLSLSKDDSAPGPSAFSALRTSTRSPSFRRFQSLRKSRSSSVSTADSISIHSTHSTESHFNSQSSCVTRDIPHDECAFYRFMVWVAVKRNESVRMTPGDRLQCPLLHCRKRFVNHELMLRHLYTCDALESGEYWCYDCDRSERFTDAKCKRCLGHPTKRRKMLSMAKNFFTTLGHKSRKDTLLKPLPEDDALHPPPSYDSLDLQLANELCSTVEIHEIDSREVDPNAPAPTPPFVSPAELDTRMSLADPHESSVASWINDPMAYVPSEASDSRHSMEERRMKTRSKTLAPSSSLRSNASNSSTNTANTSTSTDSTDSTNTVSTGISSSAWSDPWTAISGMDTDLESPISNLLCPSRFDGKDMSMGLYDNAFDGDIFMQDLISELPADLPLLGSLPTSADLDDLSFANPIAKTPESGMPVRGNAAGLSNVLDITPNLSTSAVTSPELPPPLPSFIGPSSLVETIWETLQTHTSSSESRLLPMTTNNLAAQFLLLDSRTVASYGHATLKTILLGRPPESSLHLLCYVHVAYSYFLVVHEDKAAAHSKELFAQALNYANMFAIPSRVEYLEIARAIWEPDDIGVGTVKNDVPSQSRFTDNPFLVSSPGKGKELSNRPGQSLGEGDVLLGVAQYLLDEFECAILPANAPGSLEVLSPDLWASHVVEAGFMSSADAYAALRNTIGGIVNVTSQLFSSSPDLISSLQFVNERVTKGYISTVRRVELELLQAARGYLPLAAFITQFAPFVRQQCDILYSTHATSLACRSTHYGQVIDLIESMIPSTAPTDNARKLPATSDLSEFLYTLDTPFPSDNGNISPTHTSLAQTVSPTASPSSSSSSSSSNGASGSTMSPGQPSPQIDRQDGPSSNASPAHSERSDAEGRATAEKVEADVCCELCGYRPTGHPQWFKGSMMKHKKHMHSAAPPQIFQCPFPGCTSRYKNRQDNLRQHQLEKGHFVDGEEVSRRPSKRKKI</sequence>
<dbReference type="Proteomes" id="UP001187682">
    <property type="component" value="Unassembled WGS sequence"/>
</dbReference>